<keyword evidence="2" id="KW-0812">Transmembrane</keyword>
<dbReference type="InterPro" id="IPR052994">
    <property type="entry name" value="Tiny_macrocysts_regulators"/>
</dbReference>
<protein>
    <submittedName>
        <fullName evidence="3">Uncharacterized protein</fullName>
    </submittedName>
</protein>
<comment type="caution">
    <text evidence="3">The sequence shown here is derived from an EMBL/GenBank/DDBJ whole genome shotgun (WGS) entry which is preliminary data.</text>
</comment>
<feature type="region of interest" description="Disordered" evidence="1">
    <location>
        <begin position="422"/>
        <end position="486"/>
    </location>
</feature>
<name>A0ABQ8UVA1_9EUKA</name>
<evidence type="ECO:0000256" key="2">
    <source>
        <dbReference type="SAM" id="Phobius"/>
    </source>
</evidence>
<proteinExistence type="predicted"/>
<organism evidence="3 4">
    <name type="scientific">Paratrimastix pyriformis</name>
    <dbReference type="NCBI Taxonomy" id="342808"/>
    <lineage>
        <taxon>Eukaryota</taxon>
        <taxon>Metamonada</taxon>
        <taxon>Preaxostyla</taxon>
        <taxon>Paratrimastigidae</taxon>
        <taxon>Paratrimastix</taxon>
    </lineage>
</organism>
<dbReference type="PANTHER" id="PTHR31600">
    <property type="entry name" value="TINY MACROCYSTS PROTEIN B-RELATED"/>
    <property type="match status" value="1"/>
</dbReference>
<accession>A0ABQ8UVA1</accession>
<dbReference type="PANTHER" id="PTHR31600:SF2">
    <property type="entry name" value="GAMETE ENRICHED GENE 10 PROTEIN-RELATED"/>
    <property type="match status" value="1"/>
</dbReference>
<feature type="region of interest" description="Disordered" evidence="1">
    <location>
        <begin position="40"/>
        <end position="81"/>
    </location>
</feature>
<gene>
    <name evidence="3" type="ORF">PAPYR_2900</name>
</gene>
<evidence type="ECO:0000313" key="4">
    <source>
        <dbReference type="Proteomes" id="UP001141327"/>
    </source>
</evidence>
<keyword evidence="4" id="KW-1185">Reference proteome</keyword>
<feature type="transmembrane region" description="Helical" evidence="2">
    <location>
        <begin position="228"/>
        <end position="252"/>
    </location>
</feature>
<keyword evidence="2" id="KW-1133">Transmembrane helix</keyword>
<feature type="region of interest" description="Disordered" evidence="1">
    <location>
        <begin position="527"/>
        <end position="559"/>
    </location>
</feature>
<dbReference type="EMBL" id="JAPMOS010000011">
    <property type="protein sequence ID" value="KAJ4460680.1"/>
    <property type="molecule type" value="Genomic_DNA"/>
</dbReference>
<dbReference type="Proteomes" id="UP001141327">
    <property type="component" value="Unassembled WGS sequence"/>
</dbReference>
<evidence type="ECO:0000256" key="1">
    <source>
        <dbReference type="SAM" id="MobiDB-lite"/>
    </source>
</evidence>
<sequence>MELSELSKPTFWSFARSGRKYPRAWLLHYRPKRQMLLARGGGPVSPGGITSSHNVTNPGDAPLPPPQHHGGGDNESLGGGESLNSTVLTEGAALHFSRIDEAGQFWFLSSIVFEQLFRCYLVFGLYYSMSKDQSEGLKKIATINLLVQFLQMIAISFHGIEWPLGATEDYVRMAFSVIDLSISTRSQTALYVVFSLVAIFIVGAVVDAVIVAYLFHKNHSLPLLPLKILRLLTCSMVTFLYMPCVGILLGILDCTYFGIEVPVHAVLPNLECWAMPHIIPSVIALVVLVVFVPFSQFTSLLSSLALQEPLCSLVHQLLCKLAIVATAKLLTTYPEVRGAVSIAGYLFLAIRCPPSTAPAPSCIFATFAPRVSPSNVGATVGFWVGYFLAMTTVGYRPCSGPVRFRTRKLWALGPGGALPPYYSAQRATTDGEPDHTRAARRGSMAPSSPLPGRPTAGVAASAPAGIPELSSPGPAQTPSPMLLPAAGSCSSLGIPPQGEAPGTRQPKFRSAVAVDWATRFLQQFRRARPPFGYPPTRRPTHRGLAPPLRSNSPCSRAPCRKQYRKQKEYVMFADYLYNEAFRKQRNNPALHLGYAIFLLVRGATALSRHPKVPPPPT</sequence>
<feature type="transmembrane region" description="Helical" evidence="2">
    <location>
        <begin position="140"/>
        <end position="160"/>
    </location>
</feature>
<reference evidence="3" key="1">
    <citation type="journal article" date="2022" name="bioRxiv">
        <title>Genomics of Preaxostyla Flagellates Illuminates Evolutionary Transitions and the Path Towards Mitochondrial Loss.</title>
        <authorList>
            <person name="Novak L.V.F."/>
            <person name="Treitli S.C."/>
            <person name="Pyrih J."/>
            <person name="Halakuc P."/>
            <person name="Pipaliya S.V."/>
            <person name="Vacek V."/>
            <person name="Brzon O."/>
            <person name="Soukal P."/>
            <person name="Eme L."/>
            <person name="Dacks J.B."/>
            <person name="Karnkowska A."/>
            <person name="Elias M."/>
            <person name="Hampl V."/>
        </authorList>
    </citation>
    <scope>NUCLEOTIDE SEQUENCE</scope>
    <source>
        <strain evidence="3">RCP-MX</strain>
    </source>
</reference>
<feature type="transmembrane region" description="Helical" evidence="2">
    <location>
        <begin position="105"/>
        <end position="128"/>
    </location>
</feature>
<feature type="transmembrane region" description="Helical" evidence="2">
    <location>
        <begin position="272"/>
        <end position="294"/>
    </location>
</feature>
<feature type="transmembrane region" description="Helical" evidence="2">
    <location>
        <begin position="189"/>
        <end position="216"/>
    </location>
</feature>
<evidence type="ECO:0000313" key="3">
    <source>
        <dbReference type="EMBL" id="KAJ4460680.1"/>
    </source>
</evidence>
<keyword evidence="2" id="KW-0472">Membrane</keyword>
<feature type="compositionally biased region" description="Polar residues" evidence="1">
    <location>
        <begin position="48"/>
        <end position="57"/>
    </location>
</feature>